<gene>
    <name evidence="2" type="ORF">KDA27_24830</name>
</gene>
<keyword evidence="1" id="KW-0472">Membrane</keyword>
<dbReference type="AlphaFoldDB" id="A0A956NHW3"/>
<keyword evidence="1" id="KW-0812">Transmembrane</keyword>
<comment type="caution">
    <text evidence="2">The sequence shown here is derived from an EMBL/GenBank/DDBJ whole genome shotgun (WGS) entry which is preliminary data.</text>
</comment>
<reference evidence="2" key="2">
    <citation type="journal article" date="2021" name="Microbiome">
        <title>Successional dynamics and alternative stable states in a saline activated sludge microbial community over 9 years.</title>
        <authorList>
            <person name="Wang Y."/>
            <person name="Ye J."/>
            <person name="Ju F."/>
            <person name="Liu L."/>
            <person name="Boyd J.A."/>
            <person name="Deng Y."/>
            <person name="Parks D.H."/>
            <person name="Jiang X."/>
            <person name="Yin X."/>
            <person name="Woodcroft B.J."/>
            <person name="Tyson G.W."/>
            <person name="Hugenholtz P."/>
            <person name="Polz M.F."/>
            <person name="Zhang T."/>
        </authorList>
    </citation>
    <scope>NUCLEOTIDE SEQUENCE</scope>
    <source>
        <strain evidence="2">HKST-UBA02</strain>
    </source>
</reference>
<name>A0A956NHW3_UNCEI</name>
<feature type="transmembrane region" description="Helical" evidence="1">
    <location>
        <begin position="20"/>
        <end position="45"/>
    </location>
</feature>
<protein>
    <submittedName>
        <fullName evidence="2">Uncharacterized protein</fullName>
    </submittedName>
</protein>
<dbReference type="EMBL" id="JAGQHS010000253">
    <property type="protein sequence ID" value="MCA9759041.1"/>
    <property type="molecule type" value="Genomic_DNA"/>
</dbReference>
<evidence type="ECO:0000256" key="1">
    <source>
        <dbReference type="SAM" id="Phobius"/>
    </source>
</evidence>
<organism evidence="2 3">
    <name type="scientific">Eiseniibacteriota bacterium</name>
    <dbReference type="NCBI Taxonomy" id="2212470"/>
    <lineage>
        <taxon>Bacteria</taxon>
        <taxon>Candidatus Eiseniibacteriota</taxon>
    </lineage>
</organism>
<keyword evidence="1" id="KW-1133">Transmembrane helix</keyword>
<reference evidence="2" key="1">
    <citation type="submission" date="2020-04" db="EMBL/GenBank/DDBJ databases">
        <authorList>
            <person name="Zhang T."/>
        </authorList>
    </citation>
    <scope>NUCLEOTIDE SEQUENCE</scope>
    <source>
        <strain evidence="2">HKST-UBA02</strain>
    </source>
</reference>
<evidence type="ECO:0000313" key="2">
    <source>
        <dbReference type="EMBL" id="MCA9759041.1"/>
    </source>
</evidence>
<dbReference type="Proteomes" id="UP000739538">
    <property type="component" value="Unassembled WGS sequence"/>
</dbReference>
<sequence>MDDEVGAPKSPMVRDHAQTALEVAALASSLVPVLGGVFGGLLSGFATDRKLKRLADLIEKLAAEIDSRGVVVDESYIRTEDFGDLFERTLQQATQERSEEKRRRYAAFLATDMANPGTVYERKLDFLRTLEVIQPIHLLVLRAIAAPPMADAGSFGTQLNTLRGRLPGSTEQQIVEAVGNLNDLRVTSLNSLRAMVTARGAADLRGGLTAYGEEFMEYVDGPQ</sequence>
<accession>A0A956NHW3</accession>
<evidence type="ECO:0000313" key="3">
    <source>
        <dbReference type="Proteomes" id="UP000739538"/>
    </source>
</evidence>
<proteinExistence type="predicted"/>